<keyword evidence="1" id="KW-0547">Nucleotide-binding</keyword>
<dbReference type="Proteomes" id="UP001273166">
    <property type="component" value="Unassembled WGS sequence"/>
</dbReference>
<feature type="compositionally biased region" description="Basic and acidic residues" evidence="3">
    <location>
        <begin position="1"/>
        <end position="19"/>
    </location>
</feature>
<evidence type="ECO:0000256" key="1">
    <source>
        <dbReference type="ARBA" id="ARBA00022741"/>
    </source>
</evidence>
<accession>A0AAJ0GRK1</accession>
<dbReference type="GeneID" id="87885912"/>
<evidence type="ECO:0000256" key="3">
    <source>
        <dbReference type="SAM" id="MobiDB-lite"/>
    </source>
</evidence>
<keyword evidence="6" id="KW-1185">Reference proteome</keyword>
<dbReference type="InterPro" id="IPR057495">
    <property type="entry name" value="AAA_lid_BCS1"/>
</dbReference>
<dbReference type="Pfam" id="PF25426">
    <property type="entry name" value="AAA_lid_BCS1"/>
    <property type="match status" value="1"/>
</dbReference>
<sequence length="133" mass="14953">MPLRENRDGDGTNDKDAKSKKSRKGRDEDVSELACKLKRHGALDEALICPGYVDLQISFTNAMQEQARELFRQQQQQQQFAAKIPAGQFSPAELQGFLLKRKKTPWRALAEVEGWVAGMVAQKAKRGRVLAVQ</sequence>
<feature type="region of interest" description="Disordered" evidence="3">
    <location>
        <begin position="1"/>
        <end position="31"/>
    </location>
</feature>
<dbReference type="EMBL" id="JAUDZG010000005">
    <property type="protein sequence ID" value="KAK3304782.1"/>
    <property type="molecule type" value="Genomic_DNA"/>
</dbReference>
<dbReference type="RefSeq" id="XP_062720562.1">
    <property type="nucleotide sequence ID" value="XM_062867083.1"/>
</dbReference>
<keyword evidence="2" id="KW-0067">ATP-binding</keyword>
<evidence type="ECO:0000259" key="4">
    <source>
        <dbReference type="Pfam" id="PF25426"/>
    </source>
</evidence>
<dbReference type="GO" id="GO:0005524">
    <property type="term" value="F:ATP binding"/>
    <property type="evidence" value="ECO:0007669"/>
    <property type="project" value="UniProtKB-KW"/>
</dbReference>
<evidence type="ECO:0000256" key="2">
    <source>
        <dbReference type="ARBA" id="ARBA00022840"/>
    </source>
</evidence>
<protein>
    <recommendedName>
        <fullName evidence="4">Mitochondrial chaperone BCS1-like ATPase lid domain-containing protein</fullName>
    </recommendedName>
</protein>
<reference evidence="5" key="1">
    <citation type="journal article" date="2023" name="Mol. Phylogenet. Evol.">
        <title>Genome-scale phylogeny and comparative genomics of the fungal order Sordariales.</title>
        <authorList>
            <person name="Hensen N."/>
            <person name="Bonometti L."/>
            <person name="Westerberg I."/>
            <person name="Brannstrom I.O."/>
            <person name="Guillou S."/>
            <person name="Cros-Aarteil S."/>
            <person name="Calhoun S."/>
            <person name="Haridas S."/>
            <person name="Kuo A."/>
            <person name="Mondo S."/>
            <person name="Pangilinan J."/>
            <person name="Riley R."/>
            <person name="LaButti K."/>
            <person name="Andreopoulos B."/>
            <person name="Lipzen A."/>
            <person name="Chen C."/>
            <person name="Yan M."/>
            <person name="Daum C."/>
            <person name="Ng V."/>
            <person name="Clum A."/>
            <person name="Steindorff A."/>
            <person name="Ohm R.A."/>
            <person name="Martin F."/>
            <person name="Silar P."/>
            <person name="Natvig D.O."/>
            <person name="Lalanne C."/>
            <person name="Gautier V."/>
            <person name="Ament-Velasquez S.L."/>
            <person name="Kruys A."/>
            <person name="Hutchinson M.I."/>
            <person name="Powell A.J."/>
            <person name="Barry K."/>
            <person name="Miller A.N."/>
            <person name="Grigoriev I.V."/>
            <person name="Debuchy R."/>
            <person name="Gladieux P."/>
            <person name="Hiltunen Thoren M."/>
            <person name="Johannesson H."/>
        </authorList>
    </citation>
    <scope>NUCLEOTIDE SEQUENCE</scope>
    <source>
        <strain evidence="5">CBS 333.67</strain>
    </source>
</reference>
<evidence type="ECO:0000313" key="5">
    <source>
        <dbReference type="EMBL" id="KAK3304782.1"/>
    </source>
</evidence>
<comment type="caution">
    <text evidence="5">The sequence shown here is derived from an EMBL/GenBank/DDBJ whole genome shotgun (WGS) entry which is preliminary data.</text>
</comment>
<gene>
    <name evidence="5" type="ORF">B0T15DRAFT_495219</name>
</gene>
<name>A0AAJ0GRK1_9PEZI</name>
<evidence type="ECO:0000313" key="6">
    <source>
        <dbReference type="Proteomes" id="UP001273166"/>
    </source>
</evidence>
<feature type="domain" description="Mitochondrial chaperone BCS1-like ATPase lid" evidence="4">
    <location>
        <begin position="73"/>
        <end position="113"/>
    </location>
</feature>
<proteinExistence type="predicted"/>
<organism evidence="5 6">
    <name type="scientific">Chaetomium strumarium</name>
    <dbReference type="NCBI Taxonomy" id="1170767"/>
    <lineage>
        <taxon>Eukaryota</taxon>
        <taxon>Fungi</taxon>
        <taxon>Dikarya</taxon>
        <taxon>Ascomycota</taxon>
        <taxon>Pezizomycotina</taxon>
        <taxon>Sordariomycetes</taxon>
        <taxon>Sordariomycetidae</taxon>
        <taxon>Sordariales</taxon>
        <taxon>Chaetomiaceae</taxon>
        <taxon>Chaetomium</taxon>
    </lineage>
</organism>
<dbReference type="AlphaFoldDB" id="A0AAJ0GRK1"/>
<reference evidence="5" key="2">
    <citation type="submission" date="2023-06" db="EMBL/GenBank/DDBJ databases">
        <authorList>
            <consortium name="Lawrence Berkeley National Laboratory"/>
            <person name="Mondo S.J."/>
            <person name="Hensen N."/>
            <person name="Bonometti L."/>
            <person name="Westerberg I."/>
            <person name="Brannstrom I.O."/>
            <person name="Guillou S."/>
            <person name="Cros-Aarteil S."/>
            <person name="Calhoun S."/>
            <person name="Haridas S."/>
            <person name="Kuo A."/>
            <person name="Pangilinan J."/>
            <person name="Riley R."/>
            <person name="Labutti K."/>
            <person name="Andreopoulos B."/>
            <person name="Lipzen A."/>
            <person name="Chen C."/>
            <person name="Yanf M."/>
            <person name="Daum C."/>
            <person name="Ng V."/>
            <person name="Clum A."/>
            <person name="Steindorff A."/>
            <person name="Ohm R."/>
            <person name="Martin F."/>
            <person name="Silar P."/>
            <person name="Natvig D."/>
            <person name="Lalanne C."/>
            <person name="Gautier V."/>
            <person name="Ament-Velasquez S.L."/>
            <person name="Kruys A."/>
            <person name="Hutchinson M.I."/>
            <person name="Powell A.J."/>
            <person name="Barry K."/>
            <person name="Miller A.N."/>
            <person name="Grigoriev I.V."/>
            <person name="Debuchy R."/>
            <person name="Gladieux P."/>
            <person name="Thoren M.H."/>
            <person name="Johannesson H."/>
        </authorList>
    </citation>
    <scope>NUCLEOTIDE SEQUENCE</scope>
    <source>
        <strain evidence="5">CBS 333.67</strain>
    </source>
</reference>